<dbReference type="InterPro" id="IPR016651">
    <property type="entry name" value="LCMT1"/>
</dbReference>
<sequence>MASSRQDEEVQSTNDDAVNSKFSAVKLGYWQDPYIQFFSKFSSAIDRKPPELNRGYYARVKGVEYLLKQFLKKTDLKCQVVNLGAGSDTRFWLLSDQNLVPLKWVELDFEPVVNKKIRIIKSKKSLMCKLQANNHDGSSDSIPDVQIKPTEIHSNIYHIVSCDLRDVCQFKSCIDRCSIDCTIPTAFICECVFIYMDPHSSSCLVRTISEMFSDIFFINYEQVNMNDRFGEVMLSNLQNRGCALLGVQHCLNFQTQFDRFLKCGWNGIDGGDMLQIYHGLPQDDVQRIEKIEFLDDIEMLTQLFTHYCIVWAYKHSTKNTTTTTATAAAATTTTNAVTDFSTVTNDISTIPVSSIAKSIAAATTSATTAVTTNITTSTSLLDDSGHSSSGSGSSSGGVVVSQLSGKLDFSDISLFIYK</sequence>
<evidence type="ECO:0000313" key="9">
    <source>
        <dbReference type="EMBL" id="ESO11550.1"/>
    </source>
</evidence>
<organism evidence="10 11">
    <name type="scientific">Helobdella robusta</name>
    <name type="common">Californian leech</name>
    <dbReference type="NCBI Taxonomy" id="6412"/>
    <lineage>
        <taxon>Eukaryota</taxon>
        <taxon>Metazoa</taxon>
        <taxon>Spiralia</taxon>
        <taxon>Lophotrochozoa</taxon>
        <taxon>Annelida</taxon>
        <taxon>Clitellata</taxon>
        <taxon>Hirudinea</taxon>
        <taxon>Rhynchobdellida</taxon>
        <taxon>Glossiphoniidae</taxon>
        <taxon>Helobdella</taxon>
    </lineage>
</organism>
<dbReference type="GO" id="GO:0018423">
    <property type="term" value="F:protein C-terminal leucine carboxyl O-methyltransferase activity"/>
    <property type="evidence" value="ECO:0000318"/>
    <property type="project" value="GO_Central"/>
</dbReference>
<dbReference type="CTD" id="20211454"/>
<comment type="catalytic activity">
    <reaction evidence="1">
        <text>[phosphatase 2A protein]-C-terminal L-leucine + S-adenosyl-L-methionine = [phosphatase 2A protein]-C-terminal L-leucine methyl ester + S-adenosyl-L-homocysteine</text>
        <dbReference type="Rhea" id="RHEA:48544"/>
        <dbReference type="Rhea" id="RHEA-COMP:12134"/>
        <dbReference type="Rhea" id="RHEA-COMP:12135"/>
        <dbReference type="ChEBI" id="CHEBI:57856"/>
        <dbReference type="ChEBI" id="CHEBI:59789"/>
        <dbReference type="ChEBI" id="CHEBI:90516"/>
        <dbReference type="ChEBI" id="CHEBI:90517"/>
        <dbReference type="EC" id="2.1.1.233"/>
    </reaction>
</comment>
<dbReference type="eggNOG" id="KOG2918">
    <property type="taxonomic scope" value="Eukaryota"/>
</dbReference>
<comment type="function">
    <text evidence="2">Methylates the carboxyl group of the C-terminal leucine residue of protein phosphatase 2A catalytic subunits to form alpha-leucine ester residues.</text>
</comment>
<dbReference type="GO" id="GO:0005829">
    <property type="term" value="C:cytosol"/>
    <property type="evidence" value="ECO:0000318"/>
    <property type="project" value="GO_Central"/>
</dbReference>
<dbReference type="Proteomes" id="UP000015101">
    <property type="component" value="Unassembled WGS sequence"/>
</dbReference>
<evidence type="ECO:0000256" key="5">
    <source>
        <dbReference type="ARBA" id="ARBA00022603"/>
    </source>
</evidence>
<keyword evidence="5" id="KW-0489">Methyltransferase</keyword>
<dbReference type="GO" id="GO:0090266">
    <property type="term" value="P:regulation of mitotic cell cycle spindle assembly checkpoint"/>
    <property type="evidence" value="ECO:0000318"/>
    <property type="project" value="GO_Central"/>
</dbReference>
<evidence type="ECO:0000256" key="8">
    <source>
        <dbReference type="ARBA" id="ARBA00032526"/>
    </source>
</evidence>
<evidence type="ECO:0000256" key="6">
    <source>
        <dbReference type="ARBA" id="ARBA00022679"/>
    </source>
</evidence>
<evidence type="ECO:0000256" key="3">
    <source>
        <dbReference type="ARBA" id="ARBA00010703"/>
    </source>
</evidence>
<dbReference type="EC" id="2.1.1.233" evidence="4"/>
<dbReference type="AlphaFoldDB" id="T1FRK7"/>
<dbReference type="GO" id="GO:0032259">
    <property type="term" value="P:methylation"/>
    <property type="evidence" value="ECO:0007669"/>
    <property type="project" value="UniProtKB-KW"/>
</dbReference>
<dbReference type="Pfam" id="PF04072">
    <property type="entry name" value="LCM"/>
    <property type="match status" value="1"/>
</dbReference>
<keyword evidence="11" id="KW-1185">Reference proteome</keyword>
<dbReference type="EnsemblMetazoa" id="HelroT189998">
    <property type="protein sequence ID" value="HelroP189998"/>
    <property type="gene ID" value="HelroG189998"/>
</dbReference>
<dbReference type="STRING" id="6412.T1FRK7"/>
<keyword evidence="6" id="KW-0808">Transferase</keyword>
<reference evidence="10" key="3">
    <citation type="submission" date="2015-06" db="UniProtKB">
        <authorList>
            <consortium name="EnsemblMetazoa"/>
        </authorList>
    </citation>
    <scope>IDENTIFICATION</scope>
</reference>
<accession>T1FRK7</accession>
<dbReference type="InterPro" id="IPR007213">
    <property type="entry name" value="Ppm1/Ppm2/Tcmp"/>
</dbReference>
<evidence type="ECO:0000256" key="4">
    <source>
        <dbReference type="ARBA" id="ARBA00012834"/>
    </source>
</evidence>
<dbReference type="FunFam" id="3.40.50.150:FF:000092">
    <property type="entry name" value="Leucine carboxyl methyltransferase 1"/>
    <property type="match status" value="1"/>
</dbReference>
<dbReference type="OMA" id="IIYEPIR"/>
<dbReference type="EMBL" id="AMQM01002449">
    <property type="status" value="NOT_ANNOTATED_CDS"/>
    <property type="molecule type" value="Genomic_DNA"/>
</dbReference>
<dbReference type="EMBL" id="KB095812">
    <property type="protein sequence ID" value="ESO11550.1"/>
    <property type="molecule type" value="Genomic_DNA"/>
</dbReference>
<dbReference type="FunCoup" id="T1FRK7">
    <property type="interactions" value="1440"/>
</dbReference>
<gene>
    <name evidence="10" type="primary">20211454</name>
    <name evidence="9" type="ORF">HELRODRAFT_189998</name>
</gene>
<dbReference type="GeneID" id="20211454"/>
<name>T1FRK7_HELRO</name>
<evidence type="ECO:0000256" key="1">
    <source>
        <dbReference type="ARBA" id="ARBA00000724"/>
    </source>
</evidence>
<reference evidence="9 11" key="2">
    <citation type="journal article" date="2013" name="Nature">
        <title>Insights into bilaterian evolution from three spiralian genomes.</title>
        <authorList>
            <person name="Simakov O."/>
            <person name="Marletaz F."/>
            <person name="Cho S.J."/>
            <person name="Edsinger-Gonzales E."/>
            <person name="Havlak P."/>
            <person name="Hellsten U."/>
            <person name="Kuo D.H."/>
            <person name="Larsson T."/>
            <person name="Lv J."/>
            <person name="Arendt D."/>
            <person name="Savage R."/>
            <person name="Osoegawa K."/>
            <person name="de Jong P."/>
            <person name="Grimwood J."/>
            <person name="Chapman J.A."/>
            <person name="Shapiro H."/>
            <person name="Aerts A."/>
            <person name="Otillar R.P."/>
            <person name="Terry A.Y."/>
            <person name="Boore J.L."/>
            <person name="Grigoriev I.V."/>
            <person name="Lindberg D.R."/>
            <person name="Seaver E.C."/>
            <person name="Weisblat D.A."/>
            <person name="Putnam N.H."/>
            <person name="Rokhsar D.S."/>
        </authorList>
    </citation>
    <scope>NUCLEOTIDE SEQUENCE</scope>
</reference>
<keyword evidence="7" id="KW-0949">S-adenosyl-L-methionine</keyword>
<reference evidence="11" key="1">
    <citation type="submission" date="2012-12" db="EMBL/GenBank/DDBJ databases">
        <authorList>
            <person name="Hellsten U."/>
            <person name="Grimwood J."/>
            <person name="Chapman J.A."/>
            <person name="Shapiro H."/>
            <person name="Aerts A."/>
            <person name="Otillar R.P."/>
            <person name="Terry A.Y."/>
            <person name="Boore J.L."/>
            <person name="Simakov O."/>
            <person name="Marletaz F."/>
            <person name="Cho S.-J."/>
            <person name="Edsinger-Gonzales E."/>
            <person name="Havlak P."/>
            <person name="Kuo D.-H."/>
            <person name="Larsson T."/>
            <person name="Lv J."/>
            <person name="Arendt D."/>
            <person name="Savage R."/>
            <person name="Osoegawa K."/>
            <person name="de Jong P."/>
            <person name="Lindberg D.R."/>
            <person name="Seaver E.C."/>
            <person name="Weisblat D.A."/>
            <person name="Putnam N.H."/>
            <person name="Grigoriev I.V."/>
            <person name="Rokhsar D.S."/>
        </authorList>
    </citation>
    <scope>NUCLEOTIDE SEQUENCE</scope>
</reference>
<evidence type="ECO:0000256" key="7">
    <source>
        <dbReference type="ARBA" id="ARBA00022691"/>
    </source>
</evidence>
<dbReference type="PANTHER" id="PTHR13600">
    <property type="entry name" value="LEUCINE CARBOXYL METHYLTRANSFERASE"/>
    <property type="match status" value="1"/>
</dbReference>
<comment type="similarity">
    <text evidence="3">Belongs to the methyltransferase superfamily. LCMT family.</text>
</comment>
<dbReference type="InParanoid" id="T1FRK7"/>
<evidence type="ECO:0000256" key="2">
    <source>
        <dbReference type="ARBA" id="ARBA00003455"/>
    </source>
</evidence>
<dbReference type="RefSeq" id="XP_009010038.1">
    <property type="nucleotide sequence ID" value="XM_009011790.1"/>
</dbReference>
<evidence type="ECO:0000313" key="11">
    <source>
        <dbReference type="Proteomes" id="UP000015101"/>
    </source>
</evidence>
<dbReference type="SUPFAM" id="SSF53335">
    <property type="entry name" value="S-adenosyl-L-methionine-dependent methyltransferases"/>
    <property type="match status" value="1"/>
</dbReference>
<dbReference type="HOGENOM" id="CLU_031312_0_0_1"/>
<dbReference type="OrthoDB" id="203237at2759"/>
<protein>
    <recommendedName>
        <fullName evidence="4">[phosphatase 2A protein]-leucine-carboxy methyltransferase</fullName>
        <ecNumber evidence="4">2.1.1.233</ecNumber>
    </recommendedName>
    <alternativeName>
        <fullName evidence="8">[Phosphatase 2A protein]-leucine-carboxy methyltransferase 1</fullName>
    </alternativeName>
</protein>
<dbReference type="PANTHER" id="PTHR13600:SF33">
    <property type="entry name" value="LEUCINE CARBOXYL METHYLTRANSFERASE 1"/>
    <property type="match status" value="1"/>
</dbReference>
<dbReference type="Gene3D" id="3.40.50.150">
    <property type="entry name" value="Vaccinia Virus protein VP39"/>
    <property type="match status" value="1"/>
</dbReference>
<evidence type="ECO:0000313" key="10">
    <source>
        <dbReference type="EnsemblMetazoa" id="HelroP189998"/>
    </source>
</evidence>
<dbReference type="KEGG" id="hro:HELRODRAFT_189998"/>
<proteinExistence type="inferred from homology"/>
<dbReference type="InterPro" id="IPR029063">
    <property type="entry name" value="SAM-dependent_MTases_sf"/>
</dbReference>